<protein>
    <submittedName>
        <fullName evidence="1">Succinyl-CoA:3-ketoacid coenzyme A transferase subunit B</fullName>
    </submittedName>
</protein>
<organism evidence="1 2">
    <name type="scientific">Orchesella cincta</name>
    <name type="common">Springtail</name>
    <name type="synonym">Podura cincta</name>
    <dbReference type="NCBI Taxonomy" id="48709"/>
    <lineage>
        <taxon>Eukaryota</taxon>
        <taxon>Metazoa</taxon>
        <taxon>Ecdysozoa</taxon>
        <taxon>Arthropoda</taxon>
        <taxon>Hexapoda</taxon>
        <taxon>Collembola</taxon>
        <taxon>Entomobryomorpha</taxon>
        <taxon>Entomobryoidea</taxon>
        <taxon>Orchesellidae</taxon>
        <taxon>Orchesellinae</taxon>
        <taxon>Orchesella</taxon>
    </lineage>
</organism>
<sequence>MILGNQLAQNPEDKIILRISSTHSLVGVTAWRHSASNITNLKISEHTGEDGSHKILKSYDLPLIGVSCVDMIITEKCVFRVDKENLSAFKETVS</sequence>
<dbReference type="EMBL" id="LJIJ01003705">
    <property type="protein sequence ID" value="ODM88359.1"/>
    <property type="molecule type" value="Genomic_DNA"/>
</dbReference>
<keyword evidence="1" id="KW-0808">Transferase</keyword>
<evidence type="ECO:0000313" key="1">
    <source>
        <dbReference type="EMBL" id="ODM88359.1"/>
    </source>
</evidence>
<dbReference type="Gene3D" id="3.40.1080.10">
    <property type="entry name" value="Glutaconate Coenzyme A-transferase"/>
    <property type="match status" value="1"/>
</dbReference>
<reference evidence="1 2" key="1">
    <citation type="journal article" date="2016" name="Genome Biol. Evol.">
        <title>Gene Family Evolution Reflects Adaptation to Soil Environmental Stressors in the Genome of the Collembolan Orchesella cincta.</title>
        <authorList>
            <person name="Faddeeva-Vakhrusheva A."/>
            <person name="Derks M.F."/>
            <person name="Anvar S.Y."/>
            <person name="Agamennone V."/>
            <person name="Suring W."/>
            <person name="Smit S."/>
            <person name="van Straalen N.M."/>
            <person name="Roelofs D."/>
        </authorList>
    </citation>
    <scope>NUCLEOTIDE SEQUENCE [LARGE SCALE GENOMIC DNA]</scope>
    <source>
        <tissue evidence="1">Mixed pool</tissue>
    </source>
</reference>
<dbReference type="GO" id="GO:0016740">
    <property type="term" value="F:transferase activity"/>
    <property type="evidence" value="ECO:0007669"/>
    <property type="project" value="UniProtKB-KW"/>
</dbReference>
<evidence type="ECO:0000313" key="2">
    <source>
        <dbReference type="Proteomes" id="UP000094527"/>
    </source>
</evidence>
<gene>
    <name evidence="1" type="ORF">Ocin01_18320</name>
</gene>
<comment type="caution">
    <text evidence="1">The sequence shown here is derived from an EMBL/GenBank/DDBJ whole genome shotgun (WGS) entry which is preliminary data.</text>
</comment>
<dbReference type="OrthoDB" id="1933379at2759"/>
<name>A0A1D2M5V9_ORCCI</name>
<dbReference type="Proteomes" id="UP000094527">
    <property type="component" value="Unassembled WGS sequence"/>
</dbReference>
<accession>A0A1D2M5V9</accession>
<keyword evidence="2" id="KW-1185">Reference proteome</keyword>
<dbReference type="AlphaFoldDB" id="A0A1D2M5V9"/>
<proteinExistence type="predicted"/>
<dbReference type="InterPro" id="IPR037171">
    <property type="entry name" value="NagB/RpiA_transferase-like"/>
</dbReference>
<dbReference type="SUPFAM" id="SSF100950">
    <property type="entry name" value="NagB/RpiA/CoA transferase-like"/>
    <property type="match status" value="1"/>
</dbReference>